<feature type="compositionally biased region" description="Low complexity" evidence="1">
    <location>
        <begin position="820"/>
        <end position="832"/>
    </location>
</feature>
<feature type="region of interest" description="Disordered" evidence="1">
    <location>
        <begin position="952"/>
        <end position="1025"/>
    </location>
</feature>
<accession>A0A6P4ZPI4</accession>
<dbReference type="GeneID" id="109478692"/>
<feature type="compositionally biased region" description="Acidic residues" evidence="1">
    <location>
        <begin position="558"/>
        <end position="567"/>
    </location>
</feature>
<feature type="compositionally biased region" description="Polar residues" evidence="1">
    <location>
        <begin position="583"/>
        <end position="595"/>
    </location>
</feature>
<feature type="region of interest" description="Disordered" evidence="1">
    <location>
        <begin position="326"/>
        <end position="567"/>
    </location>
</feature>
<dbReference type="InterPro" id="IPR029071">
    <property type="entry name" value="Ubiquitin-like_domsf"/>
</dbReference>
<reference evidence="4" key="1">
    <citation type="submission" date="2025-08" db="UniProtKB">
        <authorList>
            <consortium name="RefSeq"/>
        </authorList>
    </citation>
    <scope>IDENTIFICATION</scope>
    <source>
        <tissue evidence="4">Gonad</tissue>
    </source>
</reference>
<feature type="compositionally biased region" description="Polar residues" evidence="1">
    <location>
        <begin position="332"/>
        <end position="343"/>
    </location>
</feature>
<dbReference type="InterPro" id="IPR019025">
    <property type="entry name" value="Cordon-bleu_ubiquitin_domain"/>
</dbReference>
<feature type="compositionally biased region" description="Low complexity" evidence="1">
    <location>
        <begin position="1470"/>
        <end position="1482"/>
    </location>
</feature>
<feature type="compositionally biased region" description="Polar residues" evidence="1">
    <location>
        <begin position="1503"/>
        <end position="1515"/>
    </location>
</feature>
<dbReference type="PANTHER" id="PTHR21557:SF2">
    <property type="entry name" value="CORDON-BLEU PROTEIN-LIKE 1"/>
    <property type="match status" value="1"/>
</dbReference>
<feature type="compositionally biased region" description="Low complexity" evidence="1">
    <location>
        <begin position="428"/>
        <end position="439"/>
    </location>
</feature>
<dbReference type="Proteomes" id="UP000515135">
    <property type="component" value="Unplaced"/>
</dbReference>
<feature type="compositionally biased region" description="Pro residues" evidence="1">
    <location>
        <begin position="536"/>
        <end position="552"/>
    </location>
</feature>
<feature type="compositionally biased region" description="Polar residues" evidence="1">
    <location>
        <begin position="731"/>
        <end position="754"/>
    </location>
</feature>
<feature type="compositionally biased region" description="Polar residues" evidence="1">
    <location>
        <begin position="833"/>
        <end position="851"/>
    </location>
</feature>
<dbReference type="Pfam" id="PF09469">
    <property type="entry name" value="Cobl"/>
    <property type="match status" value="1"/>
</dbReference>
<dbReference type="Gene3D" id="3.10.20.90">
    <property type="entry name" value="Phosphatidylinositol 3-kinase Catalytic Subunit, Chain A, domain 1"/>
    <property type="match status" value="1"/>
</dbReference>
<feature type="compositionally biased region" description="Basic and acidic residues" evidence="1">
    <location>
        <begin position="1370"/>
        <end position="1390"/>
    </location>
</feature>
<feature type="compositionally biased region" description="Basic and acidic residues" evidence="1">
    <location>
        <begin position="1156"/>
        <end position="1168"/>
    </location>
</feature>
<feature type="region of interest" description="Disordered" evidence="1">
    <location>
        <begin position="1348"/>
        <end position="1517"/>
    </location>
</feature>
<keyword evidence="3" id="KW-1185">Reference proteome</keyword>
<feature type="compositionally biased region" description="Low complexity" evidence="1">
    <location>
        <begin position="358"/>
        <end position="367"/>
    </location>
</feature>
<organism evidence="3 4">
    <name type="scientific">Branchiostoma belcheri</name>
    <name type="common">Amphioxus</name>
    <dbReference type="NCBI Taxonomy" id="7741"/>
    <lineage>
        <taxon>Eukaryota</taxon>
        <taxon>Metazoa</taxon>
        <taxon>Chordata</taxon>
        <taxon>Cephalochordata</taxon>
        <taxon>Leptocardii</taxon>
        <taxon>Amphioxiformes</taxon>
        <taxon>Branchiostomatidae</taxon>
        <taxon>Branchiostoma</taxon>
    </lineage>
</organism>
<feature type="compositionally biased region" description="Basic and acidic residues" evidence="1">
    <location>
        <begin position="897"/>
        <end position="908"/>
    </location>
</feature>
<feature type="compositionally biased region" description="Low complexity" evidence="1">
    <location>
        <begin position="658"/>
        <end position="668"/>
    </location>
</feature>
<proteinExistence type="predicted"/>
<feature type="domain" description="Cordon-bleu ubiquitin-like" evidence="2">
    <location>
        <begin position="166"/>
        <end position="247"/>
    </location>
</feature>
<dbReference type="InterPro" id="IPR039895">
    <property type="entry name" value="COBL-like"/>
</dbReference>
<feature type="compositionally biased region" description="Pro residues" evidence="1">
    <location>
        <begin position="1240"/>
        <end position="1249"/>
    </location>
</feature>
<feature type="region of interest" description="Disordered" evidence="1">
    <location>
        <begin position="603"/>
        <end position="908"/>
    </location>
</feature>
<feature type="compositionally biased region" description="Acidic residues" evidence="1">
    <location>
        <begin position="959"/>
        <end position="974"/>
    </location>
</feature>
<feature type="region of interest" description="Disordered" evidence="1">
    <location>
        <begin position="1"/>
        <end position="31"/>
    </location>
</feature>
<name>A0A6P4ZPI4_BRABE</name>
<feature type="compositionally biased region" description="Basic and acidic residues" evidence="1">
    <location>
        <begin position="1180"/>
        <end position="1193"/>
    </location>
</feature>
<dbReference type="KEGG" id="bbel:109478692"/>
<dbReference type="OrthoDB" id="8882621at2759"/>
<dbReference type="RefSeq" id="XP_019635919.1">
    <property type="nucleotide sequence ID" value="XM_019780360.1"/>
</dbReference>
<dbReference type="PANTHER" id="PTHR21557">
    <property type="entry name" value="CORDON-BLEU"/>
    <property type="match status" value="1"/>
</dbReference>
<feature type="compositionally biased region" description="Polar residues" evidence="1">
    <location>
        <begin position="707"/>
        <end position="724"/>
    </location>
</feature>
<feature type="compositionally biased region" description="Basic and acidic residues" evidence="1">
    <location>
        <begin position="1455"/>
        <end position="1466"/>
    </location>
</feature>
<sequence length="1568" mass="170765">MEAPVVPRKRARAPPPPPARKPHAKMNGNMNGNVNGNVRPSVNGLAPGKENSHVTNENVDPVQDLDGFVDLDVILPGGEIKTTKFMASTHMMDLLVQICAKYKRQYPGLSPSSHTMVIPPTEDGEIISYMPSTPIGRLPDVTQVVVRPKNEVVSEDRDRWKPVQPKVPSAPERTFRLVVNLPQNQKTFVRVSRKLTVAELYPVICEKCNMDPARFALREVDKPEVVLDTSRTLEDYNMAEVLVVDTRPAGDPRFQPSPYKSPSRPVSAYDEVAAYKPAPLEKSQSMTSLGFKDKVKKSLFSFGAFKNKRKFKFGFKSRRSTVSGEIPYQLGDSASQSSSHQYARSTSFPSTQSPPSPTRSLPQTPLSDHPSTSAQPPVEVVERRKKRPPPPPPGASKPGADWRHSYAGGDTTLERNRRKPAPRPPQTAAMEAPYRAAEASPTRETIHGADSQASSPGAEASIEFNSGDSLTLPRSKRRAPPPPPGTRSPEVVDGDLYQDDMNIRGYNTLPAKPPRPMSYAAPGDLSLEFRPATFDIPPPPDIPPPDVPPSPSPREEEVKMEEEEEDEAVAMLAPPSEYGEASSAATEKPTITQVNEAIDVSEVSIDADFKEEEKMEEGNVASMYFGAEKADSDSGDDSDDTGFVTVSTIQSDDRKASDQSASSFSDQSTVNISDQSEDRKITMELADSYPDQSEDVKRNEDSAGSYPDQSAVNTSDQSEATQSDPLELEYLTQTVDSLTEGFSSDESPSVSHGSGQLDLKEIREETRTIEETHAVSQPETGEVEHTVETPPNVSSELDDAELSSLTESSEEKVGVGRADSPSISSLSSLSESNAAPDQSQQKTAEVSNQSKEAIPNGHVASDQSKAWVEMDQSNRVVSNGQAVNGQSEEREDTNVPDTEKVVLREKEGPQQVRVRSFIEVEHEEKKLSSPSHHIVSLEGSVRGFKGHVKSRVVDIDFDKEGEETGNVQEEETAIEESRPPQQTVEHSAPKVREEEREPLKSVRKDSRDEGKVPEEKKSEPRSFVSLSNIKFAHKPDRSSIGLTNFQVLPDNAIPVERVVRKRSTSIDKAPEPQVKSEPVQIQRADTKPEVISVSSMNKAGPHVDMTKLRKQVHKDRPTEDSSQEDGAGPQKPPAEPQPDKEVIVFPHTGEPIIKNEPVRRNTAAEKRAVYFSAPRPFSRSFDKEDVSKEEKTAHKPAPPKRSDSFSKSSMHKSPPFTPSYHKVTSPTPPQGISAYHTVHPPHPLKPSSPPNVASPTESEPRPPWAAANSAAPLDVHIKPAFIVPPPHPIKPTPPDSQEEGSRRQGFYAFGAKLRPASANYSSHFATETQSSASVFKTKYRPRSEYLETVQPVDPDDESFSPAAAAGLRPVSERRLKPLPKKEPDNPHEKLMTAIRGVEATVKLRKVPRPQTNKVVYGRVIEKSEHGALDPNDEAPPRPPSPAGYEGPSVGVSSPEPHDASLGHVLDKPPSTQTNGSSNGSSVPAPPPSRPPPPPYNHAMAVKSRTSSGGTQNSDDAVNARRAAMEAIKAGNLNSTVKKGVSQGKHLPGVTCGPGVAAAVVQVSPVDLV</sequence>
<evidence type="ECO:0000256" key="1">
    <source>
        <dbReference type="SAM" id="MobiDB-lite"/>
    </source>
</evidence>
<feature type="compositionally biased region" description="Basic and acidic residues" evidence="1">
    <location>
        <begin position="987"/>
        <end position="1020"/>
    </location>
</feature>
<feature type="compositionally biased region" description="Pro residues" evidence="1">
    <location>
        <begin position="1282"/>
        <end position="1294"/>
    </location>
</feature>
<feature type="compositionally biased region" description="Pro residues" evidence="1">
    <location>
        <begin position="1483"/>
        <end position="1495"/>
    </location>
</feature>
<evidence type="ECO:0000313" key="3">
    <source>
        <dbReference type="Proteomes" id="UP000515135"/>
    </source>
</evidence>
<feature type="region of interest" description="Disordered" evidence="1">
    <location>
        <begin position="576"/>
        <end position="595"/>
    </location>
</feature>
<feature type="compositionally biased region" description="Basic and acidic residues" evidence="1">
    <location>
        <begin position="607"/>
        <end position="617"/>
    </location>
</feature>
<feature type="compositionally biased region" description="Basic and acidic residues" evidence="1">
    <location>
        <begin position="758"/>
        <end position="773"/>
    </location>
</feature>
<feature type="compositionally biased region" description="Polar residues" evidence="1">
    <location>
        <begin position="871"/>
        <end position="886"/>
    </location>
</feature>
<dbReference type="SUPFAM" id="SSF54236">
    <property type="entry name" value="Ubiquitin-like"/>
    <property type="match status" value="1"/>
</dbReference>
<evidence type="ECO:0000313" key="4">
    <source>
        <dbReference type="RefSeq" id="XP_019635919.1"/>
    </source>
</evidence>
<dbReference type="GO" id="GO:0003785">
    <property type="term" value="F:actin monomer binding"/>
    <property type="evidence" value="ECO:0007669"/>
    <property type="project" value="InterPro"/>
</dbReference>
<gene>
    <name evidence="4" type="primary">LOC109478692</name>
</gene>
<protein>
    <submittedName>
        <fullName evidence="4">Protein cordon-bleu-like isoform X1</fullName>
    </submittedName>
</protein>
<evidence type="ECO:0000259" key="2">
    <source>
        <dbReference type="Pfam" id="PF09469"/>
    </source>
</evidence>
<feature type="compositionally biased region" description="Low complexity" evidence="1">
    <location>
        <begin position="1205"/>
        <end position="1214"/>
    </location>
</feature>
<feature type="region of interest" description="Disordered" evidence="1">
    <location>
        <begin position="1062"/>
        <end position="1302"/>
    </location>
</feature>